<comment type="caution">
    <text evidence="2">The sequence shown here is derived from an EMBL/GenBank/DDBJ whole genome shotgun (WGS) entry which is preliminary data.</text>
</comment>
<dbReference type="GO" id="GO:0003723">
    <property type="term" value="F:RNA binding"/>
    <property type="evidence" value="ECO:0007669"/>
    <property type="project" value="InterPro"/>
</dbReference>
<dbReference type="InterPro" id="IPR036974">
    <property type="entry name" value="PUA_sf"/>
</dbReference>
<sequence length="83" mass="8939">MREKGASLLPGGITGAEGAFRRGDMVQVCWNAPQGRVCVARGVSQYAADDVRRIAGRHSRDIQALLGYNYGGSVVHRDDLVLP</sequence>
<dbReference type="AlphaFoldDB" id="A0A9P6WR55"/>
<accession>A0A9P6WR55</accession>
<organism evidence="2 3">
    <name type="scientific">Rhizopus oryzae</name>
    <name type="common">Mucormycosis agent</name>
    <name type="synonym">Rhizopus arrhizus var. delemar</name>
    <dbReference type="NCBI Taxonomy" id="64495"/>
    <lineage>
        <taxon>Eukaryota</taxon>
        <taxon>Fungi</taxon>
        <taxon>Fungi incertae sedis</taxon>
        <taxon>Mucoromycota</taxon>
        <taxon>Mucoromycotina</taxon>
        <taxon>Mucoromycetes</taxon>
        <taxon>Mucorales</taxon>
        <taxon>Mucorineae</taxon>
        <taxon>Rhizopodaceae</taxon>
        <taxon>Rhizopus</taxon>
    </lineage>
</organism>
<name>A0A9P6WR55_RHIOR</name>
<dbReference type="SUPFAM" id="SSF88697">
    <property type="entry name" value="PUA domain-like"/>
    <property type="match status" value="1"/>
</dbReference>
<evidence type="ECO:0000259" key="1">
    <source>
        <dbReference type="Pfam" id="PF01472"/>
    </source>
</evidence>
<dbReference type="Gene3D" id="2.30.130.10">
    <property type="entry name" value="PUA domain"/>
    <property type="match status" value="1"/>
</dbReference>
<feature type="domain" description="PUA" evidence="1">
    <location>
        <begin position="4"/>
        <end position="65"/>
    </location>
</feature>
<dbReference type="InterPro" id="IPR002478">
    <property type="entry name" value="PUA"/>
</dbReference>
<dbReference type="Proteomes" id="UP000716291">
    <property type="component" value="Unassembled WGS sequence"/>
</dbReference>
<dbReference type="InterPro" id="IPR015947">
    <property type="entry name" value="PUA-like_sf"/>
</dbReference>
<dbReference type="CDD" id="cd21157">
    <property type="entry name" value="PUA_G5K"/>
    <property type="match status" value="1"/>
</dbReference>
<gene>
    <name evidence="2" type="ORF">G6F64_015540</name>
</gene>
<dbReference type="PROSITE" id="PS50890">
    <property type="entry name" value="PUA"/>
    <property type="match status" value="1"/>
</dbReference>
<keyword evidence="3" id="KW-1185">Reference proteome</keyword>
<evidence type="ECO:0000313" key="2">
    <source>
        <dbReference type="EMBL" id="KAG1272206.1"/>
    </source>
</evidence>
<dbReference type="Pfam" id="PF01472">
    <property type="entry name" value="PUA"/>
    <property type="match status" value="1"/>
</dbReference>
<evidence type="ECO:0000313" key="3">
    <source>
        <dbReference type="Proteomes" id="UP000716291"/>
    </source>
</evidence>
<reference evidence="2" key="1">
    <citation type="journal article" date="2020" name="Microb. Genom.">
        <title>Genetic diversity of clinical and environmental Mucorales isolates obtained from an investigation of mucormycosis cases among solid organ transplant recipients.</title>
        <authorList>
            <person name="Nguyen M.H."/>
            <person name="Kaul D."/>
            <person name="Muto C."/>
            <person name="Cheng S.J."/>
            <person name="Richter R.A."/>
            <person name="Bruno V.M."/>
            <person name="Liu G."/>
            <person name="Beyhan S."/>
            <person name="Sundermann A.J."/>
            <person name="Mounaud S."/>
            <person name="Pasculle A.W."/>
            <person name="Nierman W.C."/>
            <person name="Driscoll E."/>
            <person name="Cumbie R."/>
            <person name="Clancy C.J."/>
            <person name="Dupont C.L."/>
        </authorList>
    </citation>
    <scope>NUCLEOTIDE SEQUENCE</scope>
    <source>
        <strain evidence="2">GL11</strain>
    </source>
</reference>
<proteinExistence type="predicted"/>
<dbReference type="EMBL" id="JAANQT010015712">
    <property type="protein sequence ID" value="KAG1272206.1"/>
    <property type="molecule type" value="Genomic_DNA"/>
</dbReference>
<protein>
    <recommendedName>
        <fullName evidence="1">PUA domain-containing protein</fullName>
    </recommendedName>
</protein>